<dbReference type="AlphaFoldDB" id="A0A1G4TKB4"/>
<gene>
    <name evidence="2" type="ORF">SAMN02927928_3639</name>
</gene>
<dbReference type="Gene3D" id="2.30.110.10">
    <property type="entry name" value="Electron Transport, Fmn-binding Protein, Chain A"/>
    <property type="match status" value="1"/>
</dbReference>
<dbReference type="InterPro" id="IPR029016">
    <property type="entry name" value="GAF-like_dom_sf"/>
</dbReference>
<dbReference type="STRING" id="260084.SAMN02927928_3639"/>
<dbReference type="OrthoDB" id="329702at2"/>
<dbReference type="Proteomes" id="UP000199150">
    <property type="component" value="Unassembled WGS sequence"/>
</dbReference>
<dbReference type="Pfam" id="PF13185">
    <property type="entry name" value="GAF_2"/>
    <property type="match status" value="1"/>
</dbReference>
<keyword evidence="3" id="KW-1185">Reference proteome</keyword>
<dbReference type="PANTHER" id="PTHR40660:SF1">
    <property type="entry name" value="5'-PHOSPHATE OXIDASE PUTATIVE DOMAIN-CONTAINING PROTEIN-RELATED"/>
    <property type="match status" value="1"/>
</dbReference>
<protein>
    <submittedName>
        <fullName evidence="2">GAF domain-containing protein</fullName>
    </submittedName>
</protein>
<name>A0A1G4TKB4_9CAUL</name>
<dbReference type="InterPro" id="IPR003018">
    <property type="entry name" value="GAF"/>
</dbReference>
<accession>A0A1G4TKB4</accession>
<dbReference type="InterPro" id="IPR012349">
    <property type="entry name" value="Split_barrel_FMN-bd"/>
</dbReference>
<dbReference type="Gene3D" id="3.30.450.40">
    <property type="match status" value="1"/>
</dbReference>
<organism evidence="2 3">
    <name type="scientific">Asticcacaulis taihuensis</name>
    <dbReference type="NCBI Taxonomy" id="260084"/>
    <lineage>
        <taxon>Bacteria</taxon>
        <taxon>Pseudomonadati</taxon>
        <taxon>Pseudomonadota</taxon>
        <taxon>Alphaproteobacteria</taxon>
        <taxon>Caulobacterales</taxon>
        <taxon>Caulobacteraceae</taxon>
        <taxon>Asticcacaulis</taxon>
    </lineage>
</organism>
<proteinExistence type="predicted"/>
<evidence type="ECO:0000259" key="1">
    <source>
        <dbReference type="SMART" id="SM00065"/>
    </source>
</evidence>
<dbReference type="SMART" id="SM00065">
    <property type="entry name" value="GAF"/>
    <property type="match status" value="1"/>
</dbReference>
<reference evidence="3" key="1">
    <citation type="submission" date="2016-10" db="EMBL/GenBank/DDBJ databases">
        <authorList>
            <person name="Varghese N."/>
            <person name="Submissions S."/>
        </authorList>
    </citation>
    <scope>NUCLEOTIDE SEQUENCE [LARGE SCALE GENOMIC DNA]</scope>
    <source>
        <strain evidence="3">CGMCC 1.3431</strain>
    </source>
</reference>
<evidence type="ECO:0000313" key="3">
    <source>
        <dbReference type="Proteomes" id="UP000199150"/>
    </source>
</evidence>
<dbReference type="EMBL" id="FMTS01000009">
    <property type="protein sequence ID" value="SCW81806.1"/>
    <property type="molecule type" value="Genomic_DNA"/>
</dbReference>
<sequence>MTRPVIRLGDLRNSFEGVIPSIIGTIDDDGMPNISYLSHVYYIDETHVALSNQFFSKTAANVRRLGVATVMVVDALSGAQHLLDLQFEQSCDSGEVFERISTHLDVMSHLRGHEGLMKLKSADIYRVTQIREVLAAAPLAPPPEPRPHRDRISHAARIISAIGAEADSDTILDAALDGLRDEMAFRNLMVLLPNEDETVLTMVASRGYDRYGTGAEVPVGTGVIGMTAASKRPVLIADLTRARRYARAITGDTAQIPLPGLEAPQCQMAVPMMAKGRLRGVIFAESELSFAFTHEDEAALGLIANQLASCLLLADLQAQAVQPSIALPPAPDTDSRRFRFRYFLHDDSVFIDNEYLIRGVPGRLLYYFVRKFTESGQRDFSNREIRRDSSLRLPDFKDNLETRLILLRRRLDEKAGPLRLSRPERGQVRLEFDGLPDIEVVGAAPALP</sequence>
<evidence type="ECO:0000313" key="2">
    <source>
        <dbReference type="EMBL" id="SCW81806.1"/>
    </source>
</evidence>
<dbReference type="PANTHER" id="PTHR40660">
    <property type="entry name" value="5'-PHOSPHATE OXIDASE PUTATIVE DOMAIN-CONTAINING PROTEIN-RELATED"/>
    <property type="match status" value="1"/>
</dbReference>
<dbReference type="SUPFAM" id="SSF55781">
    <property type="entry name" value="GAF domain-like"/>
    <property type="match status" value="1"/>
</dbReference>
<dbReference type="RefSeq" id="WP_090650619.1">
    <property type="nucleotide sequence ID" value="NZ_CBCRYE010000002.1"/>
</dbReference>
<dbReference type="SUPFAM" id="SSF50475">
    <property type="entry name" value="FMN-binding split barrel"/>
    <property type="match status" value="1"/>
</dbReference>
<feature type="domain" description="GAF" evidence="1">
    <location>
        <begin position="167"/>
        <end position="321"/>
    </location>
</feature>